<dbReference type="Pfam" id="PF02653">
    <property type="entry name" value="BPD_transp_2"/>
    <property type="match status" value="1"/>
</dbReference>
<evidence type="ECO:0000256" key="4">
    <source>
        <dbReference type="ARBA" id="ARBA00022692"/>
    </source>
</evidence>
<dbReference type="CDD" id="cd06582">
    <property type="entry name" value="TM_PBP1_LivH_like"/>
    <property type="match status" value="1"/>
</dbReference>
<dbReference type="PANTHER" id="PTHR11795">
    <property type="entry name" value="BRANCHED-CHAIN AMINO ACID TRANSPORT SYSTEM PERMEASE PROTEIN LIVH"/>
    <property type="match status" value="1"/>
</dbReference>
<accession>A0A2N5CC30</accession>
<dbReference type="OrthoDB" id="9807115at2"/>
<feature type="transmembrane region" description="Helical" evidence="9">
    <location>
        <begin position="12"/>
        <end position="31"/>
    </location>
</feature>
<keyword evidence="2" id="KW-0813">Transport</keyword>
<feature type="transmembrane region" description="Helical" evidence="9">
    <location>
        <begin position="225"/>
        <end position="252"/>
    </location>
</feature>
<dbReference type="GO" id="GO:0006865">
    <property type="term" value="P:amino acid transport"/>
    <property type="evidence" value="ECO:0007669"/>
    <property type="project" value="UniProtKB-KW"/>
</dbReference>
<evidence type="ECO:0000256" key="8">
    <source>
        <dbReference type="ARBA" id="ARBA00037998"/>
    </source>
</evidence>
<evidence type="ECO:0000256" key="5">
    <source>
        <dbReference type="ARBA" id="ARBA00022970"/>
    </source>
</evidence>
<evidence type="ECO:0000256" key="7">
    <source>
        <dbReference type="ARBA" id="ARBA00023136"/>
    </source>
</evidence>
<dbReference type="GO" id="GO:0005886">
    <property type="term" value="C:plasma membrane"/>
    <property type="evidence" value="ECO:0007669"/>
    <property type="project" value="UniProtKB-SubCell"/>
</dbReference>
<reference evidence="10 11" key="1">
    <citation type="submission" date="2017-12" db="EMBL/GenBank/DDBJ databases">
        <title>Genome sequence of the active heterotrophic nitrifier-denitrifier, Cupriavidus pauculus UM1.</title>
        <authorList>
            <person name="Putonti C."/>
            <person name="Castignetti D."/>
        </authorList>
    </citation>
    <scope>NUCLEOTIDE SEQUENCE [LARGE SCALE GENOMIC DNA]</scope>
    <source>
        <strain evidence="10 11">UM1</strain>
    </source>
</reference>
<keyword evidence="3" id="KW-1003">Cell membrane</keyword>
<comment type="caution">
    <text evidence="10">The sequence shown here is derived from an EMBL/GenBank/DDBJ whole genome shotgun (WGS) entry which is preliminary data.</text>
</comment>
<evidence type="ECO:0000256" key="6">
    <source>
        <dbReference type="ARBA" id="ARBA00022989"/>
    </source>
</evidence>
<sequence>MISSLPGVLFDGVTYGSLLFLISIGLSVTMGLMNFVNLAHGAFAMLGGYVAVVLMNRLGVPFLAALPAAFLGVALAGWVLERTLYRRLYRASHLDQVLFSIGLTFMVMAGATWWFGPGQQPVVLPAFLIGQVRVAGLDVGAYRLFLLAVVIVITLALGWLVARTRFGAQVRAAVDNQQAASGLGIDVGRVFSLTFALGSGLAGLGGGLGIDVLGLDPTFPLKYMVYFLLVVAVGGAGSIRGSLVAAMVLGVADVAGKYYVPAVGAFVIYAMMVLLLVAFPAGLYGRRAA</sequence>
<dbReference type="Proteomes" id="UP000234341">
    <property type="component" value="Unassembled WGS sequence"/>
</dbReference>
<evidence type="ECO:0000256" key="9">
    <source>
        <dbReference type="SAM" id="Phobius"/>
    </source>
</evidence>
<dbReference type="EMBL" id="PJRP01000006">
    <property type="protein sequence ID" value="PLP99731.1"/>
    <property type="molecule type" value="Genomic_DNA"/>
</dbReference>
<dbReference type="AlphaFoldDB" id="A0A2N5CC30"/>
<evidence type="ECO:0000313" key="10">
    <source>
        <dbReference type="EMBL" id="PLP99731.1"/>
    </source>
</evidence>
<protein>
    <submittedName>
        <fullName evidence="10">Branched-chain amino acid ABC transporter permease</fullName>
    </submittedName>
</protein>
<feature type="transmembrane region" description="Helical" evidence="9">
    <location>
        <begin position="38"/>
        <end position="56"/>
    </location>
</feature>
<keyword evidence="5" id="KW-0029">Amino-acid transport</keyword>
<keyword evidence="6 9" id="KW-1133">Transmembrane helix</keyword>
<dbReference type="PANTHER" id="PTHR11795:SF442">
    <property type="entry name" value="ABC TRANSPORTER ATP-BINDING PROTEIN"/>
    <property type="match status" value="1"/>
</dbReference>
<keyword evidence="7 9" id="KW-0472">Membrane</keyword>
<dbReference type="InterPro" id="IPR001851">
    <property type="entry name" value="ABC_transp_permease"/>
</dbReference>
<proteinExistence type="inferred from homology"/>
<evidence type="ECO:0000256" key="1">
    <source>
        <dbReference type="ARBA" id="ARBA00004651"/>
    </source>
</evidence>
<comment type="subcellular location">
    <subcellularLocation>
        <location evidence="1">Cell membrane</location>
        <topology evidence="1">Multi-pass membrane protein</topology>
    </subcellularLocation>
</comment>
<dbReference type="STRING" id="82633.GCA_000974605_03969"/>
<dbReference type="GO" id="GO:0022857">
    <property type="term" value="F:transmembrane transporter activity"/>
    <property type="evidence" value="ECO:0007669"/>
    <property type="project" value="InterPro"/>
</dbReference>
<comment type="similarity">
    <text evidence="8">Belongs to the binding-protein-dependent transport system permease family. LivHM subfamily.</text>
</comment>
<feature type="transmembrane region" description="Helical" evidence="9">
    <location>
        <begin position="141"/>
        <end position="162"/>
    </location>
</feature>
<organism evidence="10 11">
    <name type="scientific">Cupriavidus pauculus</name>
    <dbReference type="NCBI Taxonomy" id="82633"/>
    <lineage>
        <taxon>Bacteria</taxon>
        <taxon>Pseudomonadati</taxon>
        <taxon>Pseudomonadota</taxon>
        <taxon>Betaproteobacteria</taxon>
        <taxon>Burkholderiales</taxon>
        <taxon>Burkholderiaceae</taxon>
        <taxon>Cupriavidus</taxon>
    </lineage>
</organism>
<feature type="transmembrane region" description="Helical" evidence="9">
    <location>
        <begin position="258"/>
        <end position="284"/>
    </location>
</feature>
<dbReference type="InterPro" id="IPR052157">
    <property type="entry name" value="BCAA_transport_permease"/>
</dbReference>
<evidence type="ECO:0000256" key="2">
    <source>
        <dbReference type="ARBA" id="ARBA00022448"/>
    </source>
</evidence>
<keyword evidence="4 9" id="KW-0812">Transmembrane</keyword>
<feature type="transmembrane region" description="Helical" evidence="9">
    <location>
        <begin position="97"/>
        <end position="115"/>
    </location>
</feature>
<evidence type="ECO:0000313" key="11">
    <source>
        <dbReference type="Proteomes" id="UP000234341"/>
    </source>
</evidence>
<name>A0A2N5CC30_9BURK</name>
<evidence type="ECO:0000256" key="3">
    <source>
        <dbReference type="ARBA" id="ARBA00022475"/>
    </source>
</evidence>
<feature type="transmembrane region" description="Helical" evidence="9">
    <location>
        <begin position="62"/>
        <end position="85"/>
    </location>
</feature>
<gene>
    <name evidence="10" type="ORF">CYJ10_15185</name>
</gene>